<dbReference type="AlphaFoldDB" id="G4QFX2"/>
<evidence type="ECO:0000256" key="3">
    <source>
        <dbReference type="ARBA" id="ARBA00034247"/>
    </source>
</evidence>
<dbReference type="EMBL" id="CP003060">
    <property type="protein sequence ID" value="AEP29063.1"/>
    <property type="molecule type" value="Genomic_DNA"/>
</dbReference>
<dbReference type="SMART" id="SM00267">
    <property type="entry name" value="GGDEF"/>
    <property type="match status" value="1"/>
</dbReference>
<accession>G4QFX2</accession>
<name>G4QFX2_GLANF</name>
<dbReference type="InterPro" id="IPR029787">
    <property type="entry name" value="Nucleotide_cyclase"/>
</dbReference>
<keyword evidence="7" id="KW-1185">Reference proteome</keyword>
<gene>
    <name evidence="6" type="ordered locus">GNIT_0925</name>
</gene>
<feature type="transmembrane region" description="Helical" evidence="4">
    <location>
        <begin position="16"/>
        <end position="35"/>
    </location>
</feature>
<dbReference type="CDD" id="cd01949">
    <property type="entry name" value="GGDEF"/>
    <property type="match status" value="1"/>
</dbReference>
<feature type="transmembrane region" description="Helical" evidence="4">
    <location>
        <begin position="101"/>
        <end position="130"/>
    </location>
</feature>
<dbReference type="PROSITE" id="PS50887">
    <property type="entry name" value="GGDEF"/>
    <property type="match status" value="1"/>
</dbReference>
<dbReference type="Proteomes" id="UP000009282">
    <property type="component" value="Chromosome"/>
</dbReference>
<dbReference type="Pfam" id="PF00990">
    <property type="entry name" value="GGDEF"/>
    <property type="match status" value="1"/>
</dbReference>
<sequence>MRSVKITNSKHNADSAIILFISGSITLCLLPFCVIRIMQGDWPVAALNVSITTLAFALFCYVYFTYRTLIARWGLSLLSMSAMLITIHLKGAEQILWLYPALTTVFYMLSAHFAAVVGMICLVAAFIIIYPDVNSLYLLTIAATAAITFVFSYAFSLKMHKKAYFFRNESETDPLTGLGNRRALDSKLAEITKKIKTKSLTSCSLLLLDIDNFKNINDTFGHKCGDQVLEAFANVLLKGIRGKDSAYRFGGEEFVIILTDTPLEGALTLAKNLLKDIETTQWDMLENKVLTSSGGVAELDGTEASYEWISRADRALYEAKNAGRNRIVADSSNLDDCAVA</sequence>
<feature type="transmembrane region" description="Helical" evidence="4">
    <location>
        <begin position="70"/>
        <end position="89"/>
    </location>
</feature>
<keyword evidence="4" id="KW-0472">Membrane</keyword>
<dbReference type="PANTHER" id="PTHR45138:SF9">
    <property type="entry name" value="DIGUANYLATE CYCLASE DGCM-RELATED"/>
    <property type="match status" value="1"/>
</dbReference>
<proteinExistence type="predicted"/>
<dbReference type="InterPro" id="IPR050469">
    <property type="entry name" value="Diguanylate_Cyclase"/>
</dbReference>
<dbReference type="Gene3D" id="3.30.70.270">
    <property type="match status" value="1"/>
</dbReference>
<keyword evidence="4" id="KW-0812">Transmembrane</keyword>
<dbReference type="SUPFAM" id="SSF55073">
    <property type="entry name" value="Nucleotide cyclase"/>
    <property type="match status" value="1"/>
</dbReference>
<organism evidence="6 7">
    <name type="scientific">Glaciecola nitratireducens (strain JCM 12485 / KCTC 12276 / FR1064)</name>
    <dbReference type="NCBI Taxonomy" id="1085623"/>
    <lineage>
        <taxon>Bacteria</taxon>
        <taxon>Pseudomonadati</taxon>
        <taxon>Pseudomonadota</taxon>
        <taxon>Gammaproteobacteria</taxon>
        <taxon>Alteromonadales</taxon>
        <taxon>Alteromonadaceae</taxon>
        <taxon>Brumicola</taxon>
    </lineage>
</organism>
<evidence type="ECO:0000259" key="5">
    <source>
        <dbReference type="PROSITE" id="PS50887"/>
    </source>
</evidence>
<evidence type="ECO:0000256" key="2">
    <source>
        <dbReference type="ARBA" id="ARBA00012528"/>
    </source>
</evidence>
<evidence type="ECO:0000313" key="6">
    <source>
        <dbReference type="EMBL" id="AEP29063.1"/>
    </source>
</evidence>
<evidence type="ECO:0000256" key="1">
    <source>
        <dbReference type="ARBA" id="ARBA00001946"/>
    </source>
</evidence>
<dbReference type="GO" id="GO:1902201">
    <property type="term" value="P:negative regulation of bacterial-type flagellum-dependent cell motility"/>
    <property type="evidence" value="ECO:0007669"/>
    <property type="project" value="TreeGrafter"/>
</dbReference>
<dbReference type="KEGG" id="gni:GNIT_0925"/>
<feature type="domain" description="GGDEF" evidence="5">
    <location>
        <begin position="201"/>
        <end position="332"/>
    </location>
</feature>
<dbReference type="PANTHER" id="PTHR45138">
    <property type="entry name" value="REGULATORY COMPONENTS OF SENSORY TRANSDUCTION SYSTEM"/>
    <property type="match status" value="1"/>
</dbReference>
<dbReference type="InterPro" id="IPR000160">
    <property type="entry name" value="GGDEF_dom"/>
</dbReference>
<dbReference type="STRING" id="1085623.GNIT_0925"/>
<keyword evidence="4" id="KW-1133">Transmembrane helix</keyword>
<dbReference type="GO" id="GO:0043709">
    <property type="term" value="P:cell adhesion involved in single-species biofilm formation"/>
    <property type="evidence" value="ECO:0007669"/>
    <property type="project" value="TreeGrafter"/>
</dbReference>
<evidence type="ECO:0000256" key="4">
    <source>
        <dbReference type="SAM" id="Phobius"/>
    </source>
</evidence>
<comment type="catalytic activity">
    <reaction evidence="3">
        <text>2 GTP = 3',3'-c-di-GMP + 2 diphosphate</text>
        <dbReference type="Rhea" id="RHEA:24898"/>
        <dbReference type="ChEBI" id="CHEBI:33019"/>
        <dbReference type="ChEBI" id="CHEBI:37565"/>
        <dbReference type="ChEBI" id="CHEBI:58805"/>
        <dbReference type="EC" id="2.7.7.65"/>
    </reaction>
</comment>
<dbReference type="NCBIfam" id="TIGR00254">
    <property type="entry name" value="GGDEF"/>
    <property type="match status" value="1"/>
</dbReference>
<dbReference type="InterPro" id="IPR043128">
    <property type="entry name" value="Rev_trsase/Diguanyl_cyclase"/>
</dbReference>
<dbReference type="FunFam" id="3.30.70.270:FF:000001">
    <property type="entry name" value="Diguanylate cyclase domain protein"/>
    <property type="match status" value="1"/>
</dbReference>
<dbReference type="EC" id="2.7.7.65" evidence="2"/>
<feature type="transmembrane region" description="Helical" evidence="4">
    <location>
        <begin position="42"/>
        <end position="64"/>
    </location>
</feature>
<dbReference type="eggNOG" id="COG3706">
    <property type="taxonomic scope" value="Bacteria"/>
</dbReference>
<dbReference type="HOGENOM" id="CLU_000445_11_1_6"/>
<evidence type="ECO:0000313" key="7">
    <source>
        <dbReference type="Proteomes" id="UP000009282"/>
    </source>
</evidence>
<protein>
    <recommendedName>
        <fullName evidence="2">diguanylate cyclase</fullName>
        <ecNumber evidence="2">2.7.7.65</ecNumber>
    </recommendedName>
</protein>
<feature type="transmembrane region" description="Helical" evidence="4">
    <location>
        <begin position="136"/>
        <end position="157"/>
    </location>
</feature>
<reference evidence="6 7" key="1">
    <citation type="journal article" date="2011" name="J. Bacteriol.">
        <title>Complete genome sequence of seawater bacterium Glaciecola nitratireducens FR1064T.</title>
        <authorList>
            <person name="Bian F."/>
            <person name="Qin Q.L."/>
            <person name="Xie B.B."/>
            <person name="Shu Y.L."/>
            <person name="Zhang X.Y."/>
            <person name="Yu Y."/>
            <person name="Chen B."/>
            <person name="Chen X.L."/>
            <person name="Zhou B.C."/>
            <person name="Zhang Y.Z."/>
        </authorList>
    </citation>
    <scope>NUCLEOTIDE SEQUENCE [LARGE SCALE GENOMIC DNA]</scope>
    <source>
        <strain evidence="7">JCM 12485 / KCTC 12276 / FR1064</strain>
    </source>
</reference>
<comment type="cofactor">
    <cofactor evidence="1">
        <name>Mg(2+)</name>
        <dbReference type="ChEBI" id="CHEBI:18420"/>
    </cofactor>
</comment>
<dbReference type="GO" id="GO:0005886">
    <property type="term" value="C:plasma membrane"/>
    <property type="evidence" value="ECO:0007669"/>
    <property type="project" value="TreeGrafter"/>
</dbReference>
<dbReference type="GO" id="GO:0052621">
    <property type="term" value="F:diguanylate cyclase activity"/>
    <property type="evidence" value="ECO:0007669"/>
    <property type="project" value="UniProtKB-EC"/>
</dbReference>